<proteinExistence type="predicted"/>
<evidence type="ECO:0000313" key="1">
    <source>
        <dbReference type="EMBL" id="GFH32279.1"/>
    </source>
</evidence>
<sequence>MKTYTDLRVEIEDVTVSAGIGLEPSMAQVVKALKRIVPPDVIAPNGQEVAPSSTSSPALQPWDKLRYIWRGSIRVAACNLGIALAAGPFACPTAHDPHLYLHTQSTAIFWTAGHVDVNATGVTAVGRSHAPDASPGDPLLALPLVALPLLKLDLGVKWAMPGDFTTLGGRAGRPSGGSSGGSCGSWAHMAAGSRAASLDGHFAAGSGRLQLTATPRAYLGEL</sequence>
<accession>A0A6A0AH39</accession>
<evidence type="ECO:0000313" key="2">
    <source>
        <dbReference type="Proteomes" id="UP000485058"/>
    </source>
</evidence>
<protein>
    <submittedName>
        <fullName evidence="1">Fmp27_GFWDK domain-containing protein</fullName>
    </submittedName>
</protein>
<dbReference type="PANTHER" id="PTHR15678">
    <property type="entry name" value="ANTIGEN MLAA-22-RELATED"/>
    <property type="match status" value="1"/>
</dbReference>
<dbReference type="Pfam" id="PF10344">
    <property type="entry name" value="Hobbit"/>
    <property type="match status" value="1"/>
</dbReference>
<reference evidence="1 2" key="1">
    <citation type="submission" date="2020-02" db="EMBL/GenBank/DDBJ databases">
        <title>Draft genome sequence of Haematococcus lacustris strain NIES-144.</title>
        <authorList>
            <person name="Morimoto D."/>
            <person name="Nakagawa S."/>
            <person name="Yoshida T."/>
            <person name="Sawayama S."/>
        </authorList>
    </citation>
    <scope>NUCLEOTIDE SEQUENCE [LARGE SCALE GENOMIC DNA]</scope>
    <source>
        <strain evidence="1 2">NIES-144</strain>
    </source>
</reference>
<dbReference type="EMBL" id="BLLF01006470">
    <property type="protein sequence ID" value="GFH32279.1"/>
    <property type="molecule type" value="Genomic_DNA"/>
</dbReference>
<organism evidence="1 2">
    <name type="scientific">Haematococcus lacustris</name>
    <name type="common">Green alga</name>
    <name type="synonym">Haematococcus pluvialis</name>
    <dbReference type="NCBI Taxonomy" id="44745"/>
    <lineage>
        <taxon>Eukaryota</taxon>
        <taxon>Viridiplantae</taxon>
        <taxon>Chlorophyta</taxon>
        <taxon>core chlorophytes</taxon>
        <taxon>Chlorophyceae</taxon>
        <taxon>CS clade</taxon>
        <taxon>Chlamydomonadales</taxon>
        <taxon>Haematococcaceae</taxon>
        <taxon>Haematococcus</taxon>
    </lineage>
</organism>
<dbReference type="Proteomes" id="UP000485058">
    <property type="component" value="Unassembled WGS sequence"/>
</dbReference>
<dbReference type="PANTHER" id="PTHR15678:SF6">
    <property type="entry name" value="BRIDGE-LIKE LIPID TRANSFER PROTEIN FAMILY MEMBER 2"/>
    <property type="match status" value="1"/>
</dbReference>
<dbReference type="InterPro" id="IPR045167">
    <property type="entry name" value="Hobbit"/>
</dbReference>
<feature type="non-terminal residue" evidence="1">
    <location>
        <position position="1"/>
    </location>
</feature>
<dbReference type="AlphaFoldDB" id="A0A6A0AH39"/>
<name>A0A6A0AH39_HAELA</name>
<feature type="non-terminal residue" evidence="1">
    <location>
        <position position="222"/>
    </location>
</feature>
<keyword evidence="2" id="KW-1185">Reference proteome</keyword>
<gene>
    <name evidence="1" type="ORF">HaLaN_31474</name>
</gene>
<comment type="caution">
    <text evidence="1">The sequence shown here is derived from an EMBL/GenBank/DDBJ whole genome shotgun (WGS) entry which is preliminary data.</text>
</comment>